<accession>A0A914HEX2</accession>
<feature type="compositionally biased region" description="Basic and acidic residues" evidence="1">
    <location>
        <begin position="35"/>
        <end position="49"/>
    </location>
</feature>
<keyword evidence="2" id="KW-1185">Reference proteome</keyword>
<evidence type="ECO:0000313" key="3">
    <source>
        <dbReference type="WBParaSite" id="Gr19_v10_g16512.t1"/>
    </source>
</evidence>
<dbReference type="Proteomes" id="UP000887572">
    <property type="component" value="Unplaced"/>
</dbReference>
<evidence type="ECO:0000313" key="2">
    <source>
        <dbReference type="Proteomes" id="UP000887572"/>
    </source>
</evidence>
<proteinExistence type="predicted"/>
<feature type="region of interest" description="Disordered" evidence="1">
    <location>
        <begin position="1"/>
        <end position="59"/>
    </location>
</feature>
<dbReference type="WBParaSite" id="Gr19_v10_g16512.t1">
    <property type="protein sequence ID" value="Gr19_v10_g16512.t1"/>
    <property type="gene ID" value="Gr19_v10_g16512"/>
</dbReference>
<name>A0A914HEX2_GLORO</name>
<dbReference type="AlphaFoldDB" id="A0A914HEX2"/>
<organism evidence="2 3">
    <name type="scientific">Globodera rostochiensis</name>
    <name type="common">Golden nematode worm</name>
    <name type="synonym">Heterodera rostochiensis</name>
    <dbReference type="NCBI Taxonomy" id="31243"/>
    <lineage>
        <taxon>Eukaryota</taxon>
        <taxon>Metazoa</taxon>
        <taxon>Ecdysozoa</taxon>
        <taxon>Nematoda</taxon>
        <taxon>Chromadorea</taxon>
        <taxon>Rhabditida</taxon>
        <taxon>Tylenchina</taxon>
        <taxon>Tylenchomorpha</taxon>
        <taxon>Tylenchoidea</taxon>
        <taxon>Heteroderidae</taxon>
        <taxon>Heteroderinae</taxon>
        <taxon>Globodera</taxon>
    </lineage>
</organism>
<sequence>MHWGDESSSSSSSSRAGEQVVAPPLQQVMNGWTIQKEESGKGRDGHDGGEWMNNERNGMGGLLDTILGCEWGDQ</sequence>
<protein>
    <submittedName>
        <fullName evidence="3">Uncharacterized protein</fullName>
    </submittedName>
</protein>
<evidence type="ECO:0000256" key="1">
    <source>
        <dbReference type="SAM" id="MobiDB-lite"/>
    </source>
</evidence>
<reference evidence="3" key="1">
    <citation type="submission" date="2022-11" db="UniProtKB">
        <authorList>
            <consortium name="WormBaseParasite"/>
        </authorList>
    </citation>
    <scope>IDENTIFICATION</scope>
</reference>